<dbReference type="EMBL" id="CADCXV010000928">
    <property type="protein sequence ID" value="CAB0038899.1"/>
    <property type="molecule type" value="Genomic_DNA"/>
</dbReference>
<proteinExistence type="predicted"/>
<dbReference type="Proteomes" id="UP000479190">
    <property type="component" value="Unassembled WGS sequence"/>
</dbReference>
<dbReference type="AlphaFoldDB" id="A0A6H5INC4"/>
<organism evidence="2 3">
    <name type="scientific">Trichogramma brassicae</name>
    <dbReference type="NCBI Taxonomy" id="86971"/>
    <lineage>
        <taxon>Eukaryota</taxon>
        <taxon>Metazoa</taxon>
        <taxon>Ecdysozoa</taxon>
        <taxon>Arthropoda</taxon>
        <taxon>Hexapoda</taxon>
        <taxon>Insecta</taxon>
        <taxon>Pterygota</taxon>
        <taxon>Neoptera</taxon>
        <taxon>Endopterygota</taxon>
        <taxon>Hymenoptera</taxon>
        <taxon>Apocrita</taxon>
        <taxon>Proctotrupomorpha</taxon>
        <taxon>Chalcidoidea</taxon>
        <taxon>Trichogrammatidae</taxon>
        <taxon>Trichogramma</taxon>
    </lineage>
</organism>
<feature type="compositionally biased region" description="Basic residues" evidence="1">
    <location>
        <begin position="329"/>
        <end position="344"/>
    </location>
</feature>
<reference evidence="2 3" key="1">
    <citation type="submission" date="2020-02" db="EMBL/GenBank/DDBJ databases">
        <authorList>
            <person name="Ferguson B K."/>
        </authorList>
    </citation>
    <scope>NUCLEOTIDE SEQUENCE [LARGE SCALE GENOMIC DNA]</scope>
</reference>
<evidence type="ECO:0000313" key="3">
    <source>
        <dbReference type="Proteomes" id="UP000479190"/>
    </source>
</evidence>
<feature type="compositionally biased region" description="Basic and acidic residues" evidence="1">
    <location>
        <begin position="354"/>
        <end position="376"/>
    </location>
</feature>
<evidence type="ECO:0000313" key="2">
    <source>
        <dbReference type="EMBL" id="CAB0038899.1"/>
    </source>
</evidence>
<keyword evidence="3" id="KW-1185">Reference proteome</keyword>
<feature type="region of interest" description="Disordered" evidence="1">
    <location>
        <begin position="321"/>
        <end position="376"/>
    </location>
</feature>
<name>A0A6H5INC4_9HYME</name>
<gene>
    <name evidence="2" type="ORF">TBRA_LOCUS10666</name>
</gene>
<sequence length="376" mass="43255">MDAQAAYWQLEKEKLIRPYHYIYTWRTHSRGSTPPGDIVCGCEPVFRRRRYDFFFFLQLRFLFIIVIRGDRYRWKGGENSAAIDRLQQQQHTDVDESSDEKRMPRRRCAKYAPALHQARRARCSWRMHRIEQGGRAWLGSPCIRVDETLERDQRCSALGRLRRRSGAAARRLVRVCLSLSFQSGGTARQRGRLALSALAPPLSDAYAKPCKQQEARARRVEYLLYIYNREPANPCVGARRSSSSKTSTTEGAGDDVETRTRRWWCCSLQQLSSSPTTTTRRWRLRPRRLLLSWSSSSSSTTKKSTKTSPVAGLTAVAAGLKHPSAAQRRPPRKHGVHVHSHARVPRLPTNGPAVDREQRRQDHQHVLEHNQLHVSL</sequence>
<accession>A0A6H5INC4</accession>
<evidence type="ECO:0000256" key="1">
    <source>
        <dbReference type="SAM" id="MobiDB-lite"/>
    </source>
</evidence>
<protein>
    <submittedName>
        <fullName evidence="2">Uncharacterized protein</fullName>
    </submittedName>
</protein>